<protein>
    <recommendedName>
        <fullName evidence="4">Periplasmic/secreted protein</fullName>
    </recommendedName>
</protein>
<keyword evidence="1" id="KW-0732">Signal</keyword>
<dbReference type="InterPro" id="IPR052022">
    <property type="entry name" value="26kDa_periplasmic_antigen"/>
</dbReference>
<gene>
    <name evidence="2" type="ordered locus">Asuc_0243</name>
</gene>
<feature type="signal peptide" evidence="1">
    <location>
        <begin position="1"/>
        <end position="16"/>
    </location>
</feature>
<name>A6VKX5_ACTSZ</name>
<proteinExistence type="predicted"/>
<dbReference type="RefSeq" id="WP_011978898.1">
    <property type="nucleotide sequence ID" value="NC_009655.1"/>
</dbReference>
<evidence type="ECO:0000256" key="1">
    <source>
        <dbReference type="SAM" id="SignalP"/>
    </source>
</evidence>
<dbReference type="EMBL" id="CP000746">
    <property type="protein sequence ID" value="ABR73622.1"/>
    <property type="molecule type" value="Genomic_DNA"/>
</dbReference>
<dbReference type="GO" id="GO:0006974">
    <property type="term" value="P:DNA damage response"/>
    <property type="evidence" value="ECO:0007669"/>
    <property type="project" value="TreeGrafter"/>
</dbReference>
<dbReference type="HOGENOM" id="CLU_086898_4_0_6"/>
<dbReference type="eggNOG" id="COG3471">
    <property type="taxonomic scope" value="Bacteria"/>
</dbReference>
<dbReference type="AlphaFoldDB" id="A6VKX5"/>
<reference evidence="3" key="1">
    <citation type="journal article" date="2010" name="BMC Genomics">
        <title>A genomic perspective on the potential of Actinobacillus succinogenes for industrial succinate production.</title>
        <authorList>
            <person name="McKinlay J.B."/>
            <person name="Laivenieks M."/>
            <person name="Schindler B.D."/>
            <person name="McKinlay A.A."/>
            <person name="Siddaramappa S."/>
            <person name="Challacombe J.F."/>
            <person name="Lowry S.R."/>
            <person name="Clum A."/>
            <person name="Lapidus A.L."/>
            <person name="Burkhart K.B."/>
            <person name="Harkins V."/>
            <person name="Vieille C."/>
        </authorList>
    </citation>
    <scope>NUCLEOTIDE SEQUENCE [LARGE SCALE GENOMIC DNA]</scope>
    <source>
        <strain evidence="3">ATCC 55618 / DSM 22257 / CCUG 43843 / 130Z</strain>
    </source>
</reference>
<dbReference type="Pfam" id="PF04402">
    <property type="entry name" value="SIMPL"/>
    <property type="match status" value="1"/>
</dbReference>
<dbReference type="OrthoDB" id="7062395at2"/>
<dbReference type="Gene3D" id="3.30.110.170">
    <property type="entry name" value="Protein of unknown function (DUF541), domain 1"/>
    <property type="match status" value="1"/>
</dbReference>
<dbReference type="Gene3D" id="3.30.70.2970">
    <property type="entry name" value="Protein of unknown function (DUF541), domain 2"/>
    <property type="match status" value="1"/>
</dbReference>
<evidence type="ECO:0008006" key="4">
    <source>
        <dbReference type="Google" id="ProtNLM"/>
    </source>
</evidence>
<accession>A6VKX5</accession>
<organism evidence="2 3">
    <name type="scientific">Actinobacillus succinogenes (strain ATCC 55618 / DSM 22257 / CCUG 43843 / 130Z)</name>
    <dbReference type="NCBI Taxonomy" id="339671"/>
    <lineage>
        <taxon>Bacteria</taxon>
        <taxon>Pseudomonadati</taxon>
        <taxon>Pseudomonadota</taxon>
        <taxon>Gammaproteobacteria</taxon>
        <taxon>Pasteurellales</taxon>
        <taxon>Pasteurellaceae</taxon>
        <taxon>Actinobacillus</taxon>
    </lineage>
</organism>
<dbReference type="Proteomes" id="UP000001114">
    <property type="component" value="Chromosome"/>
</dbReference>
<dbReference type="KEGG" id="asu:Asuc_0243"/>
<feature type="chain" id="PRO_5002703415" description="Periplasmic/secreted protein" evidence="1">
    <location>
        <begin position="17"/>
        <end position="232"/>
    </location>
</feature>
<keyword evidence="3" id="KW-1185">Reference proteome</keyword>
<dbReference type="PANTHER" id="PTHR34387">
    <property type="entry name" value="SLR1258 PROTEIN"/>
    <property type="match status" value="1"/>
</dbReference>
<dbReference type="PANTHER" id="PTHR34387:SF1">
    <property type="entry name" value="PERIPLASMIC IMMUNOGENIC PROTEIN"/>
    <property type="match status" value="1"/>
</dbReference>
<dbReference type="InterPro" id="IPR007497">
    <property type="entry name" value="SIMPL/DUF541"/>
</dbReference>
<evidence type="ECO:0000313" key="2">
    <source>
        <dbReference type="EMBL" id="ABR73622.1"/>
    </source>
</evidence>
<evidence type="ECO:0000313" key="3">
    <source>
        <dbReference type="Proteomes" id="UP000001114"/>
    </source>
</evidence>
<sequence>MKKLALILLAVPFALAAQPSERVAVNNRIDFSVEVQKEVPMDVLQVRLFVQEEGKDLKTLHKTVNEKIQSALSKIKAQQTVTIQSNQRNTAARYDGKGQKNGWIERADFVLESKDFYALSRLADEVSDQLSIESIQALLSAEAKAQLEDEMTQAVLVRFRSKAEVIRTALQAKGYSLVQLNLPKINTERFEYDNMTATSLRMAKMETASVPVQLESGTTQIKAVANATIDLQ</sequence>
<dbReference type="STRING" id="339671.Asuc_0243"/>